<gene>
    <name evidence="7" type="primary">mltG_25</name>
    <name evidence="7" type="ORF">SDC9_101563</name>
</gene>
<evidence type="ECO:0000256" key="3">
    <source>
        <dbReference type="ARBA" id="ARBA00022989"/>
    </source>
</evidence>
<keyword evidence="6" id="KW-0961">Cell wall biogenesis/degradation</keyword>
<evidence type="ECO:0000256" key="4">
    <source>
        <dbReference type="ARBA" id="ARBA00023136"/>
    </source>
</evidence>
<dbReference type="GO" id="GO:0071555">
    <property type="term" value="P:cell wall organization"/>
    <property type="evidence" value="ECO:0007669"/>
    <property type="project" value="UniProtKB-KW"/>
</dbReference>
<dbReference type="InterPro" id="IPR003770">
    <property type="entry name" value="MLTG-like"/>
</dbReference>
<dbReference type="EMBL" id="VSSQ01014961">
    <property type="protein sequence ID" value="MPM54783.1"/>
    <property type="molecule type" value="Genomic_DNA"/>
</dbReference>
<proteinExistence type="inferred from homology"/>
<comment type="caution">
    <text evidence="7">The sequence shown here is derived from an EMBL/GenBank/DDBJ whole genome shotgun (WGS) entry which is preliminary data.</text>
</comment>
<dbReference type="Gene3D" id="3.30.1490.480">
    <property type="entry name" value="Endolytic murein transglycosylase"/>
    <property type="match status" value="2"/>
</dbReference>
<dbReference type="GO" id="GO:0016829">
    <property type="term" value="F:lyase activity"/>
    <property type="evidence" value="ECO:0007669"/>
    <property type="project" value="UniProtKB-KW"/>
</dbReference>
<dbReference type="Gene3D" id="3.30.160.60">
    <property type="entry name" value="Classic Zinc Finger"/>
    <property type="match status" value="1"/>
</dbReference>
<keyword evidence="5 7" id="KW-0456">Lyase</keyword>
<dbReference type="PANTHER" id="PTHR30518">
    <property type="entry name" value="ENDOLYTIC MUREIN TRANSGLYCOSYLASE"/>
    <property type="match status" value="1"/>
</dbReference>
<keyword evidence="4" id="KW-0472">Membrane</keyword>
<dbReference type="HAMAP" id="MF_02065">
    <property type="entry name" value="MltG"/>
    <property type="match status" value="1"/>
</dbReference>
<keyword evidence="1" id="KW-1003">Cell membrane</keyword>
<keyword evidence="2" id="KW-0812">Transmembrane</keyword>
<dbReference type="CDD" id="cd08010">
    <property type="entry name" value="MltG_like"/>
    <property type="match status" value="1"/>
</dbReference>
<protein>
    <submittedName>
        <fullName evidence="7">Endolytic murein transglycosylase</fullName>
        <ecNumber evidence="7">4.2.2.-</ecNumber>
    </submittedName>
</protein>
<evidence type="ECO:0000256" key="1">
    <source>
        <dbReference type="ARBA" id="ARBA00022475"/>
    </source>
</evidence>
<name>A0A645AV56_9ZZZZ</name>
<dbReference type="PANTHER" id="PTHR30518:SF2">
    <property type="entry name" value="ENDOLYTIC MUREIN TRANSGLYCOSYLASE"/>
    <property type="match status" value="1"/>
</dbReference>
<evidence type="ECO:0000256" key="5">
    <source>
        <dbReference type="ARBA" id="ARBA00023239"/>
    </source>
</evidence>
<reference evidence="7" key="1">
    <citation type="submission" date="2019-08" db="EMBL/GenBank/DDBJ databases">
        <authorList>
            <person name="Kucharzyk K."/>
            <person name="Murdoch R.W."/>
            <person name="Higgins S."/>
            <person name="Loffler F."/>
        </authorList>
    </citation>
    <scope>NUCLEOTIDE SEQUENCE</scope>
</reference>
<sequence>MYVDFVGKANSLKAGTYVLSKNMSIKQIVEELCEGNPAKATVKFTIPEGYTIQNIAKVLQEKGLIQNEDQLYVAARTGEAFANFAFIADAGATMNATSRSYVLEGYLFPDTYEVYADASVETILIKMLNRFNEVYSEEYVSRAQQLGMTMDQVVTLASLIEREAAAPGDFSKVSAVFHNRLKQDMPLQSCASLSYALGVTKYVFNATEQATESLYNTYKFKGLPVGPVCNPGKAAIEAALYPNEQFLADGYLFFCNQNPKETSELVFAKTYEEHEQNVEKYQQYWG</sequence>
<keyword evidence="3" id="KW-1133">Transmembrane helix</keyword>
<evidence type="ECO:0000313" key="7">
    <source>
        <dbReference type="EMBL" id="MPM54783.1"/>
    </source>
</evidence>
<organism evidence="7">
    <name type="scientific">bioreactor metagenome</name>
    <dbReference type="NCBI Taxonomy" id="1076179"/>
    <lineage>
        <taxon>unclassified sequences</taxon>
        <taxon>metagenomes</taxon>
        <taxon>ecological metagenomes</taxon>
    </lineage>
</organism>
<dbReference type="AlphaFoldDB" id="A0A645AV56"/>
<evidence type="ECO:0000256" key="6">
    <source>
        <dbReference type="ARBA" id="ARBA00023316"/>
    </source>
</evidence>
<accession>A0A645AV56</accession>
<dbReference type="NCBIfam" id="TIGR00247">
    <property type="entry name" value="endolytic transglycosylase MltG"/>
    <property type="match status" value="1"/>
</dbReference>
<dbReference type="Pfam" id="PF02618">
    <property type="entry name" value="YceG"/>
    <property type="match status" value="1"/>
</dbReference>
<dbReference type="EC" id="4.2.2.-" evidence="7"/>
<evidence type="ECO:0000256" key="2">
    <source>
        <dbReference type="ARBA" id="ARBA00022692"/>
    </source>
</evidence>